<dbReference type="Proteomes" id="UP000683925">
    <property type="component" value="Unassembled WGS sequence"/>
</dbReference>
<keyword evidence="3" id="KW-1185">Reference proteome</keyword>
<gene>
    <name evidence="2" type="ORF">POCTA_138.1.T1210124</name>
</gene>
<dbReference type="AlphaFoldDB" id="A0A8S1XGN9"/>
<feature type="compositionally biased region" description="Polar residues" evidence="1">
    <location>
        <begin position="1"/>
        <end position="13"/>
    </location>
</feature>
<feature type="region of interest" description="Disordered" evidence="1">
    <location>
        <begin position="1"/>
        <end position="21"/>
    </location>
</feature>
<evidence type="ECO:0000313" key="2">
    <source>
        <dbReference type="EMBL" id="CAD8200227.1"/>
    </source>
</evidence>
<name>A0A8S1XGN9_PAROT</name>
<protein>
    <submittedName>
        <fullName evidence="2">Uncharacterized protein</fullName>
    </submittedName>
</protein>
<proteinExistence type="predicted"/>
<sequence length="244" mass="27859">MSQTNLNHLTQATGPGGQLPKSKLLQQIQSDRTGDEYQQQLAPKDNYPTNHQTAQLTTALKNPQGYTLISQSSFFPTKNQNYRLSSQAIGEHQNKGKPTFGGNTQVQDKSQNDKKVVYITSTSKAARDYIAKNFTRDQYGTSQNFDIFTVPGGIFGLKKHLFLEECLSKFIQIMSMNYQISDIYLISFLNENTNVQANLDDYQKKELQKNIMNFLKILLEVRLNFKGKMHGIIVYPDQRKEVVF</sequence>
<evidence type="ECO:0000313" key="3">
    <source>
        <dbReference type="Proteomes" id="UP000683925"/>
    </source>
</evidence>
<evidence type="ECO:0000256" key="1">
    <source>
        <dbReference type="SAM" id="MobiDB-lite"/>
    </source>
</evidence>
<accession>A0A8S1XGN9</accession>
<reference evidence="2" key="1">
    <citation type="submission" date="2021-01" db="EMBL/GenBank/DDBJ databases">
        <authorList>
            <consortium name="Genoscope - CEA"/>
            <person name="William W."/>
        </authorList>
    </citation>
    <scope>NUCLEOTIDE SEQUENCE</scope>
</reference>
<comment type="caution">
    <text evidence="2">The sequence shown here is derived from an EMBL/GenBank/DDBJ whole genome shotgun (WGS) entry which is preliminary data.</text>
</comment>
<organism evidence="2 3">
    <name type="scientific">Paramecium octaurelia</name>
    <dbReference type="NCBI Taxonomy" id="43137"/>
    <lineage>
        <taxon>Eukaryota</taxon>
        <taxon>Sar</taxon>
        <taxon>Alveolata</taxon>
        <taxon>Ciliophora</taxon>
        <taxon>Intramacronucleata</taxon>
        <taxon>Oligohymenophorea</taxon>
        <taxon>Peniculida</taxon>
        <taxon>Parameciidae</taxon>
        <taxon>Paramecium</taxon>
    </lineage>
</organism>
<dbReference type="EMBL" id="CAJJDP010000121">
    <property type="protein sequence ID" value="CAD8200227.1"/>
    <property type="molecule type" value="Genomic_DNA"/>
</dbReference>